<sequence length="406" mass="46463">MHYLALCAIAKDEDRYLLEWIHYHILVGVERFIIYDNDSATPIARTLAEYVKTGIVEVIPVSGKDRQIPAYGHCLREFGPRFRWIGFLDLDEFLVLKDTRDARILLSDYEDHGGLAVHWVMFGSSGHVTSPPGLQIENYTMRLATNDFHVKSIVQPARVSEAVNAHIFNYKPGSYCVNEDHLPVGSSISYPTAKRVQINHYWYRSQQDFAAKLQRGRADTEALNETTRGWQHFHAHLDQPHVKEDLLGDMARRVKLLARSGNAHVWAALCNRYSRPQELYQYVAQAYEAMEKGDLEAAEVIMCAASLKYGETVECLLFRASLCRLRKAWERAKNLVVKALAQEPSLTVYYELFLVHLQMGDRDRAERLQQFMERSLGTFGINDESWRQRLAQSKTMLKAGNAGANP</sequence>
<dbReference type="GO" id="GO:0016020">
    <property type="term" value="C:membrane"/>
    <property type="evidence" value="ECO:0007669"/>
    <property type="project" value="UniProtKB-SubCell"/>
</dbReference>
<dbReference type="InterPro" id="IPR011990">
    <property type="entry name" value="TPR-like_helical_dom_sf"/>
</dbReference>
<dbReference type="KEGG" id="daf:Desaf_2124"/>
<evidence type="ECO:0000256" key="4">
    <source>
        <dbReference type="ARBA" id="ARBA00022692"/>
    </source>
</evidence>
<dbReference type="InterPro" id="IPR008166">
    <property type="entry name" value="Glyco_transf_92"/>
</dbReference>
<dbReference type="RefSeq" id="WP_014260195.1">
    <property type="nucleotide sequence ID" value="NC_016629.1"/>
</dbReference>
<dbReference type="PANTHER" id="PTHR21461:SF69">
    <property type="entry name" value="GLYCOSYLTRANSFERASE FAMILY 92 PROTEIN"/>
    <property type="match status" value="1"/>
</dbReference>
<comment type="subcellular location">
    <subcellularLocation>
        <location evidence="1">Membrane</location>
        <topology evidence="1">Single-pass membrane protein</topology>
    </subcellularLocation>
</comment>
<evidence type="ECO:0000256" key="2">
    <source>
        <dbReference type="ARBA" id="ARBA00022676"/>
    </source>
</evidence>
<dbReference type="GO" id="GO:0005737">
    <property type="term" value="C:cytoplasm"/>
    <property type="evidence" value="ECO:0007669"/>
    <property type="project" value="TreeGrafter"/>
</dbReference>
<dbReference type="AlphaFoldDB" id="F3Z401"/>
<name>F3Z401_DESAF</name>
<evidence type="ECO:0000256" key="5">
    <source>
        <dbReference type="ARBA" id="ARBA00022989"/>
    </source>
</evidence>
<keyword evidence="2" id="KW-0328">Glycosyltransferase</keyword>
<organism evidence="7 8">
    <name type="scientific">Desulfocurvibacter africanus subsp. africanus str. Walvis Bay</name>
    <dbReference type="NCBI Taxonomy" id="690850"/>
    <lineage>
        <taxon>Bacteria</taxon>
        <taxon>Pseudomonadati</taxon>
        <taxon>Thermodesulfobacteriota</taxon>
        <taxon>Desulfovibrionia</taxon>
        <taxon>Desulfovibrionales</taxon>
        <taxon>Desulfovibrionaceae</taxon>
        <taxon>Desulfocurvibacter</taxon>
    </lineage>
</organism>
<keyword evidence="5" id="KW-1133">Transmembrane helix</keyword>
<dbReference type="STRING" id="690850.Desaf_2124"/>
<accession>F3Z401</accession>
<evidence type="ECO:0008006" key="9">
    <source>
        <dbReference type="Google" id="ProtNLM"/>
    </source>
</evidence>
<dbReference type="Gene3D" id="1.25.40.10">
    <property type="entry name" value="Tetratricopeptide repeat domain"/>
    <property type="match status" value="1"/>
</dbReference>
<dbReference type="Pfam" id="PF01697">
    <property type="entry name" value="Glyco_transf_92"/>
    <property type="match status" value="1"/>
</dbReference>
<dbReference type="eggNOG" id="COG0463">
    <property type="taxonomic scope" value="Bacteria"/>
</dbReference>
<keyword evidence="3" id="KW-0808">Transferase</keyword>
<keyword evidence="6" id="KW-0472">Membrane</keyword>
<proteinExistence type="predicted"/>
<keyword evidence="8" id="KW-1185">Reference proteome</keyword>
<dbReference type="GO" id="GO:0016757">
    <property type="term" value="F:glycosyltransferase activity"/>
    <property type="evidence" value="ECO:0007669"/>
    <property type="project" value="UniProtKB-KW"/>
</dbReference>
<evidence type="ECO:0000256" key="3">
    <source>
        <dbReference type="ARBA" id="ARBA00022679"/>
    </source>
</evidence>
<protein>
    <recommendedName>
        <fullName evidence="9">Glycosyl transferase family 2</fullName>
    </recommendedName>
</protein>
<dbReference type="Proteomes" id="UP000007844">
    <property type="component" value="Chromosome"/>
</dbReference>
<dbReference type="EMBL" id="CP003221">
    <property type="protein sequence ID" value="EGJ50453.1"/>
    <property type="molecule type" value="Genomic_DNA"/>
</dbReference>
<evidence type="ECO:0000313" key="7">
    <source>
        <dbReference type="EMBL" id="EGJ50453.1"/>
    </source>
</evidence>
<dbReference type="HOGENOM" id="CLU_677432_0_0_7"/>
<dbReference type="PANTHER" id="PTHR21461">
    <property type="entry name" value="GLYCOSYLTRANSFERASE FAMILY 92 PROTEIN"/>
    <property type="match status" value="1"/>
</dbReference>
<evidence type="ECO:0000313" key="8">
    <source>
        <dbReference type="Proteomes" id="UP000007844"/>
    </source>
</evidence>
<reference evidence="7 8" key="1">
    <citation type="journal article" date="2011" name="J. Bacteriol.">
        <title>Genome sequence of the mercury-methylating and pleomorphic Desulfovibrio africanus Strain Walvis Bay.</title>
        <authorList>
            <person name="Brown S.D."/>
            <person name="Wall J.D."/>
            <person name="Kucken A.M."/>
            <person name="Gilmour C.C."/>
            <person name="Podar M."/>
            <person name="Brandt C.C."/>
            <person name="Teshima H."/>
            <person name="Detter J.C."/>
            <person name="Han C.S."/>
            <person name="Land M.L."/>
            <person name="Lucas S."/>
            <person name="Han J."/>
            <person name="Pennacchio L."/>
            <person name="Nolan M."/>
            <person name="Pitluck S."/>
            <person name="Woyke T."/>
            <person name="Goodwin L."/>
            <person name="Palumbo A.V."/>
            <person name="Elias D.A."/>
        </authorList>
    </citation>
    <scope>NUCLEOTIDE SEQUENCE [LARGE SCALE GENOMIC DNA]</scope>
    <source>
        <strain evidence="7 8">Walvis Bay</strain>
    </source>
</reference>
<dbReference type="SUPFAM" id="SSF48452">
    <property type="entry name" value="TPR-like"/>
    <property type="match status" value="1"/>
</dbReference>
<keyword evidence="4" id="KW-0812">Transmembrane</keyword>
<evidence type="ECO:0000256" key="6">
    <source>
        <dbReference type="ARBA" id="ARBA00023136"/>
    </source>
</evidence>
<gene>
    <name evidence="7" type="ORF">Desaf_2124</name>
</gene>
<evidence type="ECO:0000256" key="1">
    <source>
        <dbReference type="ARBA" id="ARBA00004167"/>
    </source>
</evidence>